<keyword evidence="2" id="KW-1185">Reference proteome</keyword>
<gene>
    <name evidence="1" type="ORF">PHYBLDRAFT_72612</name>
</gene>
<evidence type="ECO:0000313" key="2">
    <source>
        <dbReference type="Proteomes" id="UP000077315"/>
    </source>
</evidence>
<dbReference type="EMBL" id="KV440971">
    <property type="protein sequence ID" value="OAD81477.1"/>
    <property type="molecule type" value="Genomic_DNA"/>
</dbReference>
<accession>A0A167REP4</accession>
<dbReference type="Proteomes" id="UP000077315">
    <property type="component" value="Unassembled WGS sequence"/>
</dbReference>
<reference evidence="2" key="1">
    <citation type="submission" date="2015-06" db="EMBL/GenBank/DDBJ databases">
        <title>Expansion of signal transduction pathways in fungi by whole-genome duplication.</title>
        <authorList>
            <consortium name="DOE Joint Genome Institute"/>
            <person name="Corrochano L.M."/>
            <person name="Kuo A."/>
            <person name="Marcet-Houben M."/>
            <person name="Polaino S."/>
            <person name="Salamov A."/>
            <person name="Villalobos J.M."/>
            <person name="Alvarez M.I."/>
            <person name="Avalos J."/>
            <person name="Benito E.P."/>
            <person name="Benoit I."/>
            <person name="Burger G."/>
            <person name="Camino L.P."/>
            <person name="Canovas D."/>
            <person name="Cerda-Olmedo E."/>
            <person name="Cheng J.-F."/>
            <person name="Dominguez A."/>
            <person name="Elias M."/>
            <person name="Eslava A.P."/>
            <person name="Glaser F."/>
            <person name="Grimwood J."/>
            <person name="Gutierrez G."/>
            <person name="Heitman J."/>
            <person name="Henrissat B."/>
            <person name="Iturriaga E.A."/>
            <person name="Lang B.F."/>
            <person name="Lavin J.L."/>
            <person name="Lee S."/>
            <person name="Li W."/>
            <person name="Lindquist E."/>
            <person name="Lopez-Garcia S."/>
            <person name="Luque E.M."/>
            <person name="Marcos A.T."/>
            <person name="Martin J."/>
            <person name="McCluskey K."/>
            <person name="Medina H.R."/>
            <person name="Miralles-Duran A."/>
            <person name="Miyazaki A."/>
            <person name="Munoz-Torres E."/>
            <person name="Oguiza J.A."/>
            <person name="Ohm R."/>
            <person name="Olmedo M."/>
            <person name="Orejas M."/>
            <person name="Ortiz-Castellanos L."/>
            <person name="Pisabarro A.G."/>
            <person name="Rodriguez-Romero J."/>
            <person name="Ruiz-Herrera J."/>
            <person name="Ruiz-Vazquez R."/>
            <person name="Sanz C."/>
            <person name="Schackwitz W."/>
            <person name="Schmutz J."/>
            <person name="Shahriari M."/>
            <person name="Shelest E."/>
            <person name="Silva-Franco F."/>
            <person name="Soanes D."/>
            <person name="Syed K."/>
            <person name="Tagua V.G."/>
            <person name="Talbot N.J."/>
            <person name="Thon M."/>
            <person name="De vries R.P."/>
            <person name="Wiebenga A."/>
            <person name="Yadav J.S."/>
            <person name="Braun E.L."/>
            <person name="Baker S."/>
            <person name="Garre V."/>
            <person name="Horwitz B."/>
            <person name="Torres-Martinez S."/>
            <person name="Idnurm A."/>
            <person name="Herrera-Estrella A."/>
            <person name="Gabaldon T."/>
            <person name="Grigoriev I.V."/>
        </authorList>
    </citation>
    <scope>NUCLEOTIDE SEQUENCE [LARGE SCALE GENOMIC DNA]</scope>
    <source>
        <strain evidence="2">NRRL 1555(-)</strain>
    </source>
</reference>
<proteinExistence type="predicted"/>
<dbReference type="RefSeq" id="XP_018299517.1">
    <property type="nucleotide sequence ID" value="XM_018442684.1"/>
</dbReference>
<protein>
    <submittedName>
        <fullName evidence="1">Uncharacterized protein</fullName>
    </submittedName>
</protein>
<dbReference type="InParanoid" id="A0A167REP4"/>
<name>A0A167REP4_PHYB8</name>
<dbReference type="VEuPathDB" id="FungiDB:PHYBLDRAFT_72612"/>
<organism evidence="1 2">
    <name type="scientific">Phycomyces blakesleeanus (strain ATCC 8743b / DSM 1359 / FGSC 10004 / NBRC 33097 / NRRL 1555)</name>
    <dbReference type="NCBI Taxonomy" id="763407"/>
    <lineage>
        <taxon>Eukaryota</taxon>
        <taxon>Fungi</taxon>
        <taxon>Fungi incertae sedis</taxon>
        <taxon>Mucoromycota</taxon>
        <taxon>Mucoromycotina</taxon>
        <taxon>Mucoromycetes</taxon>
        <taxon>Mucorales</taxon>
        <taxon>Phycomycetaceae</taxon>
        <taxon>Phycomyces</taxon>
    </lineage>
</organism>
<dbReference type="GeneID" id="29003590"/>
<evidence type="ECO:0000313" key="1">
    <source>
        <dbReference type="EMBL" id="OAD81477.1"/>
    </source>
</evidence>
<sequence>MLVTLYQSVKAGTVRMVVGGINTQLFFSLAINSQQGLAIKNKLPISTQYGFSSDNVKENMEGLIEGEWWEGVFDKAFPNLTFIAMTLGSLVNQLLYIYNDSSDIWYLSQYNIKFPIQFSLSRAKIFRLTVFNQ</sequence>
<dbReference type="AlphaFoldDB" id="A0A167REP4"/>